<dbReference type="PANTHER" id="PTHR30289">
    <property type="entry name" value="UNCHARACTERIZED PROTEIN YBCL-RELATED"/>
    <property type="match status" value="1"/>
</dbReference>
<dbReference type="Pfam" id="PF14240">
    <property type="entry name" value="YHYH"/>
    <property type="match status" value="1"/>
</dbReference>
<sequence>MTPDDEKKLARAGTKQNVILFLAFCGIIRGDMMLISAITLGIYGFIDSLTVTELSKFSTSGNFPQSTVRVDTTPSDRYLIYASGIPDHPWEKVNPNDATNQNYNISIPKIPGYNNGAHGCVPMGMIGITRTGVAIFNPLNVDLENAVEGQTRETFDSCDGHPTNAGSYHYHKIPDSCLYKGEADEFIGVALDGFPIYGPNASDVNGLLTATDLDECHGREVNGAYRYHATETWPYFLGCFKGVVLENLPGLQYICEPANKASSGWKDWKEWNGYLCNCPPPEGQGDGKMPDPFQCRADNPYRPTNCPDVQECMNNNNPPMFCYDICRQQGSRPEFCKTLPANDNQACSIAAIKIFTILLTTFIAICLI</sequence>
<keyword evidence="1" id="KW-0472">Membrane</keyword>
<dbReference type="Proteomes" id="UP000596742">
    <property type="component" value="Unassembled WGS sequence"/>
</dbReference>
<keyword evidence="4" id="KW-1185">Reference proteome</keyword>
<dbReference type="PANTHER" id="PTHR30289:SF8">
    <property type="entry name" value="YHYH DOMAIN-CONTAINING PROTEIN"/>
    <property type="match status" value="1"/>
</dbReference>
<gene>
    <name evidence="3" type="ORF">MGAL_10B081401</name>
</gene>
<evidence type="ECO:0000313" key="3">
    <source>
        <dbReference type="EMBL" id="VDH93125.1"/>
    </source>
</evidence>
<evidence type="ECO:0000256" key="1">
    <source>
        <dbReference type="SAM" id="Phobius"/>
    </source>
</evidence>
<reference evidence="3" key="1">
    <citation type="submission" date="2018-11" db="EMBL/GenBank/DDBJ databases">
        <authorList>
            <person name="Alioto T."/>
            <person name="Alioto T."/>
        </authorList>
    </citation>
    <scope>NUCLEOTIDE SEQUENCE</scope>
</reference>
<keyword evidence="1" id="KW-0812">Transmembrane</keyword>
<dbReference type="InterPro" id="IPR025924">
    <property type="entry name" value="YHYH_dom"/>
</dbReference>
<accession>A0A8B6BPC1</accession>
<feature type="domain" description="YHYH" evidence="2">
    <location>
        <begin position="105"/>
        <end position="200"/>
    </location>
</feature>
<dbReference type="EMBL" id="UYJE01000424">
    <property type="protein sequence ID" value="VDH93125.1"/>
    <property type="molecule type" value="Genomic_DNA"/>
</dbReference>
<protein>
    <recommendedName>
        <fullName evidence="2">YHYH domain-containing protein</fullName>
    </recommendedName>
</protein>
<proteinExistence type="predicted"/>
<organism evidence="3 4">
    <name type="scientific">Mytilus galloprovincialis</name>
    <name type="common">Mediterranean mussel</name>
    <dbReference type="NCBI Taxonomy" id="29158"/>
    <lineage>
        <taxon>Eukaryota</taxon>
        <taxon>Metazoa</taxon>
        <taxon>Spiralia</taxon>
        <taxon>Lophotrochozoa</taxon>
        <taxon>Mollusca</taxon>
        <taxon>Bivalvia</taxon>
        <taxon>Autobranchia</taxon>
        <taxon>Pteriomorphia</taxon>
        <taxon>Mytilida</taxon>
        <taxon>Mytiloidea</taxon>
        <taxon>Mytilidae</taxon>
        <taxon>Mytilinae</taxon>
        <taxon>Mytilus</taxon>
    </lineage>
</organism>
<name>A0A8B6BPC1_MYTGA</name>
<dbReference type="AlphaFoldDB" id="A0A8B6BPC1"/>
<evidence type="ECO:0000313" key="4">
    <source>
        <dbReference type="Proteomes" id="UP000596742"/>
    </source>
</evidence>
<comment type="caution">
    <text evidence="3">The sequence shown here is derived from an EMBL/GenBank/DDBJ whole genome shotgun (WGS) entry which is preliminary data.</text>
</comment>
<keyword evidence="1" id="KW-1133">Transmembrane helix</keyword>
<feature type="transmembrane region" description="Helical" evidence="1">
    <location>
        <begin position="20"/>
        <end position="46"/>
    </location>
</feature>
<evidence type="ECO:0000259" key="2">
    <source>
        <dbReference type="Pfam" id="PF14240"/>
    </source>
</evidence>
<dbReference type="OrthoDB" id="197925at2759"/>